<evidence type="ECO:0000313" key="2">
    <source>
        <dbReference type="Proteomes" id="UP000186079"/>
    </source>
</evidence>
<proteinExistence type="predicted"/>
<dbReference type="AlphaFoldDB" id="A0A1N6VY16"/>
<dbReference type="Proteomes" id="UP000186079">
    <property type="component" value="Unassembled WGS sequence"/>
</dbReference>
<accession>A0A1N6VY16</accession>
<sequence>MPTITLAPDSRDLLVAQVAQNGTFIHGLCNAQGLTVAIVYVLIEQCDAAVHLRVELGDSRNTLTLARRADNAECVARFIEELANGVSPVSVPTIDEIEWVSAREILLRDAVRLGQGTFHLPDDQDLDLDLVVHPATTDPLRSVFYFEMHGRCVTLPVLLPKDREQAYRLLADCVPELMANYRSWAA</sequence>
<protein>
    <submittedName>
        <fullName evidence="1">Uncharacterized protein</fullName>
    </submittedName>
</protein>
<evidence type="ECO:0000313" key="1">
    <source>
        <dbReference type="EMBL" id="SIQ82777.1"/>
    </source>
</evidence>
<name>A0A1N6VY16_9PSED</name>
<reference evidence="1 2" key="1">
    <citation type="submission" date="2017-01" db="EMBL/GenBank/DDBJ databases">
        <authorList>
            <person name="Mah S.A."/>
            <person name="Swanson W.J."/>
            <person name="Moy G.W."/>
            <person name="Vacquier V.D."/>
        </authorList>
    </citation>
    <scope>NUCLEOTIDE SEQUENCE [LARGE SCALE GENOMIC DNA]</scope>
    <source>
        <strain evidence="1 2">ATCC 29606</strain>
    </source>
</reference>
<gene>
    <name evidence="1" type="ORF">SAMN05421672_110147</name>
</gene>
<dbReference type="RefSeq" id="WP_039559953.1">
    <property type="nucleotide sequence ID" value="NZ_FTMC01000010.1"/>
</dbReference>
<organism evidence="1 2">
    <name type="scientific">Pseudomonas flexibilis</name>
    <dbReference type="NCBI Taxonomy" id="706570"/>
    <lineage>
        <taxon>Bacteria</taxon>
        <taxon>Pseudomonadati</taxon>
        <taxon>Pseudomonadota</taxon>
        <taxon>Gammaproteobacteria</taxon>
        <taxon>Pseudomonadales</taxon>
        <taxon>Pseudomonadaceae</taxon>
        <taxon>Pseudomonas</taxon>
    </lineage>
</organism>
<dbReference type="EMBL" id="FTMC01000010">
    <property type="protein sequence ID" value="SIQ82777.1"/>
    <property type="molecule type" value="Genomic_DNA"/>
</dbReference>